<keyword evidence="4" id="KW-1185">Reference proteome</keyword>
<dbReference type="EMBL" id="CAEKKB010000008">
    <property type="protein sequence ID" value="CAB4321285.1"/>
    <property type="molecule type" value="Genomic_DNA"/>
</dbReference>
<name>A0A6J5YBK9_PRUAR</name>
<dbReference type="EMBL" id="CAEKDK010000008">
    <property type="protein sequence ID" value="CAB4290966.1"/>
    <property type="molecule type" value="Genomic_DNA"/>
</dbReference>
<protein>
    <submittedName>
        <fullName evidence="2">Uncharacterized protein</fullName>
    </submittedName>
</protein>
<evidence type="ECO:0000313" key="1">
    <source>
        <dbReference type="EMBL" id="CAB4290966.1"/>
    </source>
</evidence>
<reference evidence="4" key="1">
    <citation type="journal article" date="2020" name="Genome Biol.">
        <title>Gamete binning: chromosome-level and haplotype-resolved genome assembly enabled by high-throughput single-cell sequencing of gamete genomes.</title>
        <authorList>
            <person name="Campoy J.A."/>
            <person name="Sun H."/>
            <person name="Goel M."/>
            <person name="Jiao W.-B."/>
            <person name="Folz-Donahue K."/>
            <person name="Wang N."/>
            <person name="Rubio M."/>
            <person name="Liu C."/>
            <person name="Kukat C."/>
            <person name="Ruiz D."/>
            <person name="Huettel B."/>
            <person name="Schneeberger K."/>
        </authorList>
    </citation>
    <scope>NUCLEOTIDE SEQUENCE [LARGE SCALE GENOMIC DNA]</scope>
    <source>
        <strain evidence="4">cv. Rojo Pasion</strain>
    </source>
</reference>
<organism evidence="2 4">
    <name type="scientific">Prunus armeniaca</name>
    <name type="common">Apricot</name>
    <name type="synonym">Armeniaca vulgaris</name>
    <dbReference type="NCBI Taxonomy" id="36596"/>
    <lineage>
        <taxon>Eukaryota</taxon>
        <taxon>Viridiplantae</taxon>
        <taxon>Streptophyta</taxon>
        <taxon>Embryophyta</taxon>
        <taxon>Tracheophyta</taxon>
        <taxon>Spermatophyta</taxon>
        <taxon>Magnoliopsida</taxon>
        <taxon>eudicotyledons</taxon>
        <taxon>Gunneridae</taxon>
        <taxon>Pentapetalae</taxon>
        <taxon>rosids</taxon>
        <taxon>fabids</taxon>
        <taxon>Rosales</taxon>
        <taxon>Rosaceae</taxon>
        <taxon>Amygdaloideae</taxon>
        <taxon>Amygdaleae</taxon>
        <taxon>Prunus</taxon>
    </lineage>
</organism>
<sequence length="74" mass="8174">MFPEGLDWAPIVSLGCPVDVFAHDGIRMLAYQSSSGELDGIQSYPNLLAEEKYHSAANIQDTLNKFTGLFELKL</sequence>
<evidence type="ECO:0000313" key="3">
    <source>
        <dbReference type="Proteomes" id="UP000507222"/>
    </source>
</evidence>
<accession>A0A6J5YBK9</accession>
<dbReference type="AlphaFoldDB" id="A0A6J5YBK9"/>
<dbReference type="Proteomes" id="UP000507245">
    <property type="component" value="Unassembled WGS sequence"/>
</dbReference>
<reference evidence="2 3" key="2">
    <citation type="submission" date="2020-05" db="EMBL/GenBank/DDBJ databases">
        <authorList>
            <person name="Campoy J."/>
            <person name="Schneeberger K."/>
            <person name="Spophaly S."/>
        </authorList>
    </citation>
    <scope>NUCLEOTIDE SEQUENCE [LARGE SCALE GENOMIC DNA]</scope>
    <source>
        <strain evidence="2">PruArmRojPasFocal</strain>
    </source>
</reference>
<gene>
    <name evidence="1" type="ORF">CURHAP_LOCUS51169</name>
    <name evidence="2" type="ORF">ORAREDHAP_LOCUS50444</name>
</gene>
<evidence type="ECO:0000313" key="2">
    <source>
        <dbReference type="EMBL" id="CAB4321285.1"/>
    </source>
</evidence>
<evidence type="ECO:0000313" key="4">
    <source>
        <dbReference type="Proteomes" id="UP000507245"/>
    </source>
</evidence>
<proteinExistence type="predicted"/>
<dbReference type="Proteomes" id="UP000507222">
    <property type="component" value="Unassembled WGS sequence"/>
</dbReference>